<proteinExistence type="predicted"/>
<evidence type="ECO:0000313" key="3">
    <source>
        <dbReference type="Proteomes" id="UP000263040"/>
    </source>
</evidence>
<feature type="coiled-coil region" evidence="1">
    <location>
        <begin position="277"/>
        <end position="308"/>
    </location>
</feature>
<evidence type="ECO:0000313" key="2">
    <source>
        <dbReference type="EMBL" id="AXX89515.1"/>
    </source>
</evidence>
<dbReference type="KEGG" id="asui:ASUIS_1027"/>
<gene>
    <name evidence="2" type="ORF">ASUIS_1027</name>
</gene>
<feature type="coiled-coil region" evidence="1">
    <location>
        <begin position="212"/>
        <end position="246"/>
    </location>
</feature>
<reference evidence="2 3" key="1">
    <citation type="submission" date="2018-08" db="EMBL/GenBank/DDBJ databases">
        <title>Complete genome of the Arcobacter suis type strain LMG 26152.</title>
        <authorList>
            <person name="Miller W.G."/>
            <person name="Yee E."/>
            <person name="Bono J.L."/>
        </authorList>
    </citation>
    <scope>NUCLEOTIDE SEQUENCE [LARGE SCALE GENOMIC DNA]</scope>
    <source>
        <strain evidence="2 3">CECT 7833</strain>
    </source>
</reference>
<keyword evidence="1" id="KW-0175">Coiled coil</keyword>
<organism evidence="2 3">
    <name type="scientific">Arcobacter suis CECT 7833</name>
    <dbReference type="NCBI Taxonomy" id="663365"/>
    <lineage>
        <taxon>Bacteria</taxon>
        <taxon>Pseudomonadati</taxon>
        <taxon>Campylobacterota</taxon>
        <taxon>Epsilonproteobacteria</taxon>
        <taxon>Campylobacterales</taxon>
        <taxon>Arcobacteraceae</taxon>
        <taxon>Arcobacter</taxon>
    </lineage>
</organism>
<name>A0AAD0SQA8_9BACT</name>
<dbReference type="AlphaFoldDB" id="A0AAD0SQA8"/>
<accession>A0AAD0SQA8</accession>
<sequence>MRKLKNWTVIMKSIQGKKDNLKGFLNLYHYIYDIKNQHPNHNLKDNHKVIGFEDRDTLISKNFVNLQMKIDLEKSFLQGKKSCGRKSSYGKSILLSLPTEIKLSQENYKRIRDLILIKLITFLSNEYKLNYSKEQRDRYINNYILSSVHIQNNNDHLNILVPNVMIDYNNNNKLLRVDLGKRRVSYFIKKSFNYIMLNYFNQNYLEYEIKSHKETKKLNSLYTNKLKEVEEKKEDLNYQIKNMKSLFDITNENILKLQKRVDIYLNRMDTSILEKDQDKFEKNRDLVLKNLQKIKEELQKDYSKQEIKPDLSMFDKIKIELENKSYTNTKSGLIR</sequence>
<protein>
    <submittedName>
        <fullName evidence="2">Uncharacterized protein</fullName>
    </submittedName>
</protein>
<keyword evidence="3" id="KW-1185">Reference proteome</keyword>
<dbReference type="EMBL" id="CP032100">
    <property type="protein sequence ID" value="AXX89515.1"/>
    <property type="molecule type" value="Genomic_DNA"/>
</dbReference>
<evidence type="ECO:0000256" key="1">
    <source>
        <dbReference type="SAM" id="Coils"/>
    </source>
</evidence>
<dbReference type="Proteomes" id="UP000263040">
    <property type="component" value="Chromosome"/>
</dbReference>